<dbReference type="InterPro" id="IPR051470">
    <property type="entry name" value="Thiol:disulfide_interchange"/>
</dbReference>
<dbReference type="HOGENOM" id="CLU_1318578_0_0_2"/>
<evidence type="ECO:0000313" key="4">
    <source>
        <dbReference type="Proteomes" id="UP000005867"/>
    </source>
</evidence>
<dbReference type="RefSeq" id="WP_014288579.1">
    <property type="nucleotide sequence ID" value="NC_016645.1"/>
</dbReference>
<dbReference type="EMBL" id="CP003098">
    <property type="protein sequence ID" value="AET32751.1"/>
    <property type="molecule type" value="Genomic_DNA"/>
</dbReference>
<evidence type="ECO:0000256" key="1">
    <source>
        <dbReference type="ARBA" id="ARBA00007787"/>
    </source>
</evidence>
<keyword evidence="3" id="KW-0413">Isomerase</keyword>
<dbReference type="PANTHER" id="PTHR35272:SF3">
    <property type="entry name" value="THIOL:DISULFIDE INTERCHANGE PROTEIN DSBC"/>
    <property type="match status" value="1"/>
</dbReference>
<dbReference type="PANTHER" id="PTHR35272">
    <property type="entry name" value="THIOL:DISULFIDE INTERCHANGE PROTEIN DSBC-RELATED"/>
    <property type="match status" value="1"/>
</dbReference>
<organism evidence="3 4">
    <name type="scientific">Pyrobaculum ferrireducens</name>
    <dbReference type="NCBI Taxonomy" id="1104324"/>
    <lineage>
        <taxon>Archaea</taxon>
        <taxon>Thermoproteota</taxon>
        <taxon>Thermoprotei</taxon>
        <taxon>Thermoproteales</taxon>
        <taxon>Thermoproteaceae</taxon>
        <taxon>Pyrobaculum</taxon>
    </lineage>
</organism>
<dbReference type="Pfam" id="PF13462">
    <property type="entry name" value="Thioredoxin_4"/>
    <property type="match status" value="1"/>
</dbReference>
<evidence type="ECO:0000259" key="2">
    <source>
        <dbReference type="PROSITE" id="PS51352"/>
    </source>
</evidence>
<dbReference type="PROSITE" id="PS51352">
    <property type="entry name" value="THIOREDOXIN_2"/>
    <property type="match status" value="1"/>
</dbReference>
<dbReference type="AlphaFoldDB" id="G7VDG6"/>
<dbReference type="KEGG" id="pyr:P186_1322"/>
<gene>
    <name evidence="3" type="ORF">P186_1322</name>
</gene>
<dbReference type="GO" id="GO:0016853">
    <property type="term" value="F:isomerase activity"/>
    <property type="evidence" value="ECO:0007669"/>
    <property type="project" value="UniProtKB-KW"/>
</dbReference>
<dbReference type="InterPro" id="IPR013766">
    <property type="entry name" value="Thioredoxin_domain"/>
</dbReference>
<feature type="domain" description="Thioredoxin" evidence="2">
    <location>
        <begin position="25"/>
        <end position="169"/>
    </location>
</feature>
<dbReference type="OrthoDB" id="15256at2157"/>
<evidence type="ECO:0000313" key="3">
    <source>
        <dbReference type="EMBL" id="AET32751.1"/>
    </source>
</evidence>
<proteinExistence type="inferred from homology"/>
<comment type="similarity">
    <text evidence="1">Belongs to the glutaredoxin family.</text>
</comment>
<dbReference type="InterPro" id="IPR036249">
    <property type="entry name" value="Thioredoxin-like_sf"/>
</dbReference>
<dbReference type="SUPFAM" id="SSF52833">
    <property type="entry name" value="Thioredoxin-like"/>
    <property type="match status" value="1"/>
</dbReference>
<dbReference type="Gene3D" id="3.40.30.10">
    <property type="entry name" value="Glutaredoxin"/>
    <property type="match status" value="1"/>
</dbReference>
<accession>G7VDG6</accession>
<dbReference type="eggNOG" id="arCOG02868">
    <property type="taxonomic scope" value="Archaea"/>
</dbReference>
<dbReference type="InterPro" id="IPR012336">
    <property type="entry name" value="Thioredoxin-like_fold"/>
</dbReference>
<dbReference type="GeneID" id="11595579"/>
<protein>
    <submittedName>
        <fullName evidence="3">Protein-disulfide isomerase-like protein</fullName>
    </submittedName>
</protein>
<name>G7VDG6_9CREN</name>
<keyword evidence="4" id="KW-1185">Reference proteome</keyword>
<dbReference type="BioCyc" id="PSP1104324:GJSN-1296-MONOMER"/>
<dbReference type="Proteomes" id="UP000005867">
    <property type="component" value="Chromosome"/>
</dbReference>
<dbReference type="STRING" id="1104324.P186_1322"/>
<reference evidence="3 4" key="1">
    <citation type="journal article" date="2012" name="J. Bacteriol.">
        <title>Complete genome sequence of strain 1860, a crenarchaeon of the genus pyrobaculum able to grow with various electron acceptors.</title>
        <authorList>
            <person name="Mardanov A.V."/>
            <person name="Gumerov V.M."/>
            <person name="Slobodkina G.B."/>
            <person name="Beletsky A.V."/>
            <person name="Bonch-Osmolovskaya E.A."/>
            <person name="Ravin N.V."/>
            <person name="Skryabin K.G."/>
        </authorList>
    </citation>
    <scope>NUCLEOTIDE SEQUENCE [LARGE SCALE GENOMIC DNA]</scope>
    <source>
        <strain evidence="3 4">1860</strain>
    </source>
</reference>
<sequence length="211" mass="23061">MKPVTILAIAVLVFAVLAAVIVYSNLISRSQPQAFSTTSAGGLPLPNWAITFGDPKAPITLIELFDLHCPYCAMAHEQLDPLYRELLKTGKLRLVFLDLIVHPEAAPAHQYLHCAYNQLGNKTYDLITQLYKIFLSDGAQKQLEILQGYRCTNTPSKSDFDSAVKELLGALVQKGVAIRQLGTPTFIIIKNGTINVVVGADVARVISLISQ</sequence>